<sequence length="163" mass="18388">MLTTLTMAYPTLQLQGCNLVPICPSPSLFQEERSSPLEEVVARETFYESLAGADCQTKERIIVGILLQRAYATLDEGTYYYTFCKADWCSREVDVTSAAEKLMSRVQLEFDDHEKDIVWIIGQEDYDLLYLRFVNEVGRRLGSYNGSTGTVSAKLGPDVSLFT</sequence>
<proteinExistence type="predicted"/>
<organism evidence="1 2">
    <name type="scientific">Hydnomerulius pinastri MD-312</name>
    <dbReference type="NCBI Taxonomy" id="994086"/>
    <lineage>
        <taxon>Eukaryota</taxon>
        <taxon>Fungi</taxon>
        <taxon>Dikarya</taxon>
        <taxon>Basidiomycota</taxon>
        <taxon>Agaricomycotina</taxon>
        <taxon>Agaricomycetes</taxon>
        <taxon>Agaricomycetidae</taxon>
        <taxon>Boletales</taxon>
        <taxon>Boletales incertae sedis</taxon>
        <taxon>Leucogyrophana</taxon>
    </lineage>
</organism>
<reference evidence="1 2" key="1">
    <citation type="submission" date="2014-04" db="EMBL/GenBank/DDBJ databases">
        <title>Evolutionary Origins and Diversification of the Mycorrhizal Mutualists.</title>
        <authorList>
            <consortium name="DOE Joint Genome Institute"/>
            <consortium name="Mycorrhizal Genomics Consortium"/>
            <person name="Kohler A."/>
            <person name="Kuo A."/>
            <person name="Nagy L.G."/>
            <person name="Floudas D."/>
            <person name="Copeland A."/>
            <person name="Barry K.W."/>
            <person name="Cichocki N."/>
            <person name="Veneault-Fourrey C."/>
            <person name="LaButti K."/>
            <person name="Lindquist E.A."/>
            <person name="Lipzen A."/>
            <person name="Lundell T."/>
            <person name="Morin E."/>
            <person name="Murat C."/>
            <person name="Riley R."/>
            <person name="Ohm R."/>
            <person name="Sun H."/>
            <person name="Tunlid A."/>
            <person name="Henrissat B."/>
            <person name="Grigoriev I.V."/>
            <person name="Hibbett D.S."/>
            <person name="Martin F."/>
        </authorList>
    </citation>
    <scope>NUCLEOTIDE SEQUENCE [LARGE SCALE GENOMIC DNA]</scope>
    <source>
        <strain evidence="1 2">MD-312</strain>
    </source>
</reference>
<gene>
    <name evidence="1" type="ORF">HYDPIDRAFT_171421</name>
</gene>
<dbReference type="AlphaFoldDB" id="A0A0C9VXK7"/>
<evidence type="ECO:0000313" key="2">
    <source>
        <dbReference type="Proteomes" id="UP000053820"/>
    </source>
</evidence>
<name>A0A0C9VXK7_9AGAM</name>
<keyword evidence="2" id="KW-1185">Reference proteome</keyword>
<dbReference type="EMBL" id="KN840005">
    <property type="protein sequence ID" value="KIJ58043.1"/>
    <property type="molecule type" value="Genomic_DNA"/>
</dbReference>
<accession>A0A0C9VXK7</accession>
<dbReference type="HOGENOM" id="CLU_1627282_0_0_1"/>
<protein>
    <submittedName>
        <fullName evidence="1">Unplaced genomic scaffold scaffold_171, whole genome shotgun sequence</fullName>
    </submittedName>
</protein>
<evidence type="ECO:0000313" key="1">
    <source>
        <dbReference type="EMBL" id="KIJ58043.1"/>
    </source>
</evidence>
<dbReference type="Proteomes" id="UP000053820">
    <property type="component" value="Unassembled WGS sequence"/>
</dbReference>